<dbReference type="EMBL" id="JACOGA010000009">
    <property type="protein sequence ID" value="MBC3874057.1"/>
    <property type="molecule type" value="Genomic_DNA"/>
</dbReference>
<dbReference type="Gene3D" id="3.40.710.10">
    <property type="entry name" value="DD-peptidase/beta-lactamase superfamily"/>
    <property type="match status" value="1"/>
</dbReference>
<dbReference type="SUPFAM" id="SSF56601">
    <property type="entry name" value="beta-lactamase/transpeptidase-like"/>
    <property type="match status" value="1"/>
</dbReference>
<dbReference type="RefSeq" id="WP_186942092.1">
    <property type="nucleotide sequence ID" value="NZ_JACOGA010000009.1"/>
</dbReference>
<reference evidence="2 3" key="1">
    <citation type="submission" date="2020-08" db="EMBL/GenBank/DDBJ databases">
        <title>Novel species isolated from subtropical streams in China.</title>
        <authorList>
            <person name="Lu H."/>
        </authorList>
    </citation>
    <scope>NUCLEOTIDE SEQUENCE [LARGE SCALE GENOMIC DNA]</scope>
    <source>
        <strain evidence="2 3">LX15W</strain>
    </source>
</reference>
<keyword evidence="3" id="KW-1185">Reference proteome</keyword>
<dbReference type="InterPro" id="IPR012338">
    <property type="entry name" value="Beta-lactam/transpept-like"/>
</dbReference>
<dbReference type="PANTHER" id="PTHR43283">
    <property type="entry name" value="BETA-LACTAMASE-RELATED"/>
    <property type="match status" value="1"/>
</dbReference>
<dbReference type="PROSITE" id="PS51257">
    <property type="entry name" value="PROKAR_LIPOPROTEIN"/>
    <property type="match status" value="1"/>
</dbReference>
<gene>
    <name evidence="2" type="ORF">H8K55_10680</name>
</gene>
<dbReference type="Proteomes" id="UP000624279">
    <property type="component" value="Unassembled WGS sequence"/>
</dbReference>
<organism evidence="2 3">
    <name type="scientific">Undibacterium flavidum</name>
    <dbReference type="NCBI Taxonomy" id="2762297"/>
    <lineage>
        <taxon>Bacteria</taxon>
        <taxon>Pseudomonadati</taxon>
        <taxon>Pseudomonadota</taxon>
        <taxon>Betaproteobacteria</taxon>
        <taxon>Burkholderiales</taxon>
        <taxon>Oxalobacteraceae</taxon>
        <taxon>Undibacterium</taxon>
    </lineage>
</organism>
<dbReference type="GO" id="GO:0016787">
    <property type="term" value="F:hydrolase activity"/>
    <property type="evidence" value="ECO:0007669"/>
    <property type="project" value="UniProtKB-KW"/>
</dbReference>
<dbReference type="InterPro" id="IPR050789">
    <property type="entry name" value="Diverse_Enzym_Activities"/>
</dbReference>
<dbReference type="PANTHER" id="PTHR43283:SF7">
    <property type="entry name" value="BETA-LACTAMASE-RELATED DOMAIN-CONTAINING PROTEIN"/>
    <property type="match status" value="1"/>
</dbReference>
<evidence type="ECO:0000313" key="2">
    <source>
        <dbReference type="EMBL" id="MBC3874057.1"/>
    </source>
</evidence>
<dbReference type="Pfam" id="PF00144">
    <property type="entry name" value="Beta-lactamase"/>
    <property type="match status" value="1"/>
</dbReference>
<sequence length="373" mass="39926">MVTRRDVCLLGALAPWLTACGGGSNGSNVIDKPEIDREQVIRTTIAPDDWPMAAPASQGIADTAMQTFLVDAATIPQMRSLLVVRNAQLIGERYYADALSSDLRHVRSATKTVSSLLIGLAIRDGKISGVNATLASLLPKELAQLPNSVAGTITLEQILQMRTGQAWDDDAHIPSMFTEPNLASLALSLPISGLNPPAWNYNSASSHLPSPILAHAYGLSELEVATRNLFEPLGIKQVAWSHDATGNNHGSFGLQMRTRDFLKLAWLALDGGQWQGHSVVPASWIASSLTSSANLSAFGSLTKIGYGYLWWTGTLGGHAISLAWGFGGQLAILVPDLRIAIATAMQWNIPLAQGEDSTNKLLSVIARFLQTLK</sequence>
<dbReference type="InterPro" id="IPR001466">
    <property type="entry name" value="Beta-lactam-related"/>
</dbReference>
<evidence type="ECO:0000313" key="3">
    <source>
        <dbReference type="Proteomes" id="UP000624279"/>
    </source>
</evidence>
<accession>A0ABR6YC09</accession>
<evidence type="ECO:0000259" key="1">
    <source>
        <dbReference type="Pfam" id="PF00144"/>
    </source>
</evidence>
<comment type="caution">
    <text evidence="2">The sequence shown here is derived from an EMBL/GenBank/DDBJ whole genome shotgun (WGS) entry which is preliminary data.</text>
</comment>
<keyword evidence="2" id="KW-0378">Hydrolase</keyword>
<proteinExistence type="predicted"/>
<protein>
    <submittedName>
        <fullName evidence="2">Serine hydrolase</fullName>
    </submittedName>
</protein>
<feature type="domain" description="Beta-lactamase-related" evidence="1">
    <location>
        <begin position="81"/>
        <end position="350"/>
    </location>
</feature>
<name>A0ABR6YC09_9BURK</name>